<dbReference type="PANTHER" id="PTHR21312">
    <property type="entry name" value="SERINE PROTEASE INHIBITOR"/>
    <property type="match status" value="1"/>
</dbReference>
<reference evidence="3 4" key="1">
    <citation type="journal article" date="2011" name="Nature">
        <title>A high-resolution map of human evolutionary constraint using 29 mammals.</title>
        <authorList>
            <person name="Lindblad-Toh K."/>
            <person name="Garber M."/>
            <person name="Zuk O."/>
            <person name="Lin M.F."/>
            <person name="Parker B.J."/>
            <person name="Washietl S."/>
            <person name="Kheradpour P."/>
            <person name="Ernst J."/>
            <person name="Jordan G."/>
            <person name="Mauceli E."/>
            <person name="Ward L.D."/>
            <person name="Lowe C.B."/>
            <person name="Holloway A.K."/>
            <person name="Clamp M."/>
            <person name="Gnerre S."/>
            <person name="Alfoldi J."/>
            <person name="Beal K."/>
            <person name="Chang J."/>
            <person name="Clawson H."/>
            <person name="Cuff J."/>
            <person name="Di Palma F."/>
            <person name="Fitzgerald S."/>
            <person name="Flicek P."/>
            <person name="Guttman M."/>
            <person name="Hubisz M.J."/>
            <person name="Jaffe D.B."/>
            <person name="Jungreis I."/>
            <person name="Kent W.J."/>
            <person name="Kostka D."/>
            <person name="Lara M."/>
            <person name="Martins A.L."/>
            <person name="Massingham T."/>
            <person name="Moltke I."/>
            <person name="Raney B.J."/>
            <person name="Rasmussen M.D."/>
            <person name="Robinson J."/>
            <person name="Stark A."/>
            <person name="Vilella A.J."/>
            <person name="Wen J."/>
            <person name="Xie X."/>
            <person name="Zody M.C."/>
            <person name="Baldwin J."/>
            <person name="Bloom T."/>
            <person name="Chin C.W."/>
            <person name="Heiman D."/>
            <person name="Nicol R."/>
            <person name="Nusbaum C."/>
            <person name="Young S."/>
            <person name="Wilkinson J."/>
            <person name="Worley K.C."/>
            <person name="Kovar C.L."/>
            <person name="Muzny D.M."/>
            <person name="Gibbs R.A."/>
            <person name="Cree A."/>
            <person name="Dihn H.H."/>
            <person name="Fowler G."/>
            <person name="Jhangiani S."/>
            <person name="Joshi V."/>
            <person name="Lee S."/>
            <person name="Lewis L.R."/>
            <person name="Nazareth L.V."/>
            <person name="Okwuonu G."/>
            <person name="Santibanez J."/>
            <person name="Warren W.C."/>
            <person name="Mardis E.R."/>
            <person name="Weinstock G.M."/>
            <person name="Wilson R.K."/>
            <person name="Delehaunty K."/>
            <person name="Dooling D."/>
            <person name="Fronik C."/>
            <person name="Fulton L."/>
            <person name="Fulton B."/>
            <person name="Graves T."/>
            <person name="Minx P."/>
            <person name="Sodergren E."/>
            <person name="Birney E."/>
            <person name="Margulies E.H."/>
            <person name="Herrero J."/>
            <person name="Green E.D."/>
            <person name="Haussler D."/>
            <person name="Siepel A."/>
            <person name="Goldman N."/>
            <person name="Pollard K.S."/>
            <person name="Pedersen J.S."/>
            <person name="Lander E.S."/>
            <person name="Kellis M."/>
        </authorList>
    </citation>
    <scope>NUCLEOTIDE SEQUENCE [LARGE SCALE GENOMIC DNA]</scope>
</reference>
<dbReference type="Proteomes" id="UP000001074">
    <property type="component" value="Unassembled WGS sequence"/>
</dbReference>
<dbReference type="PROSITE" id="PS51465">
    <property type="entry name" value="KAZAL_2"/>
    <property type="match status" value="1"/>
</dbReference>
<feature type="signal peptide" evidence="1">
    <location>
        <begin position="1"/>
        <end position="23"/>
    </location>
</feature>
<evidence type="ECO:0000256" key="1">
    <source>
        <dbReference type="SAM" id="SignalP"/>
    </source>
</evidence>
<dbReference type="HOGENOM" id="CLU_169765_2_0_1"/>
<dbReference type="PROSITE" id="PS00282">
    <property type="entry name" value="KAZAL_1"/>
    <property type="match status" value="1"/>
</dbReference>
<keyword evidence="4" id="KW-1185">Reference proteome</keyword>
<dbReference type="InterPro" id="IPR036058">
    <property type="entry name" value="Kazal_dom_sf"/>
</dbReference>
<dbReference type="Gene3D" id="3.30.60.30">
    <property type="match status" value="1"/>
</dbReference>
<dbReference type="PANTHER" id="PTHR21312:SF30">
    <property type="entry name" value="SERINE PROTEASE INHIBITOR KAZAL-TYPE 11-RELATED"/>
    <property type="match status" value="1"/>
</dbReference>
<name>G1Q2B6_MYOLU</name>
<sequence length="90" mass="10588">MSFFSSWIKVIFIIALAFPLYSGDSLFDKFYVLLYIQQPECQVYRERLHACTNEMDPICGTNGHTYYNVCVFCSSQLRDGSFRFRHYGKC</sequence>
<feature type="chain" id="PRO_5003418666" description="Kazal-like domain-containing protein" evidence="1">
    <location>
        <begin position="24"/>
        <end position="90"/>
    </location>
</feature>
<evidence type="ECO:0000313" key="3">
    <source>
        <dbReference type="Ensembl" id="ENSMLUP00000017849.1"/>
    </source>
</evidence>
<dbReference type="EMBL" id="AAPE02034332">
    <property type="status" value="NOT_ANNOTATED_CDS"/>
    <property type="molecule type" value="Genomic_DNA"/>
</dbReference>
<reference evidence="3" key="2">
    <citation type="submission" date="2025-08" db="UniProtKB">
        <authorList>
            <consortium name="Ensembl"/>
        </authorList>
    </citation>
    <scope>IDENTIFICATION</scope>
</reference>
<dbReference type="Ensembl" id="ENSMLUT00000031312.1">
    <property type="protein sequence ID" value="ENSMLUP00000017849.1"/>
    <property type="gene ID" value="ENSMLUG00000025288.1"/>
</dbReference>
<dbReference type="InParanoid" id="G1Q2B6"/>
<protein>
    <recommendedName>
        <fullName evidence="2">Kazal-like domain-containing protein</fullName>
    </recommendedName>
</protein>
<dbReference type="FunCoup" id="G1Q2B6">
    <property type="interactions" value="3"/>
</dbReference>
<accession>G1Q2B6</accession>
<evidence type="ECO:0000259" key="2">
    <source>
        <dbReference type="PROSITE" id="PS51465"/>
    </source>
</evidence>
<evidence type="ECO:0000313" key="4">
    <source>
        <dbReference type="Proteomes" id="UP000001074"/>
    </source>
</evidence>
<dbReference type="OMA" id="HACTNEM"/>
<dbReference type="eggNOG" id="ENOG502SG2P">
    <property type="taxonomic scope" value="Eukaryota"/>
</dbReference>
<organism evidence="3 4">
    <name type="scientific">Myotis lucifugus</name>
    <name type="common">Little brown bat</name>
    <dbReference type="NCBI Taxonomy" id="59463"/>
    <lineage>
        <taxon>Eukaryota</taxon>
        <taxon>Metazoa</taxon>
        <taxon>Chordata</taxon>
        <taxon>Craniata</taxon>
        <taxon>Vertebrata</taxon>
        <taxon>Euteleostomi</taxon>
        <taxon>Mammalia</taxon>
        <taxon>Eutheria</taxon>
        <taxon>Laurasiatheria</taxon>
        <taxon>Chiroptera</taxon>
        <taxon>Yangochiroptera</taxon>
        <taxon>Vespertilionidae</taxon>
        <taxon>Myotis</taxon>
    </lineage>
</organism>
<reference evidence="3" key="3">
    <citation type="submission" date="2025-09" db="UniProtKB">
        <authorList>
            <consortium name="Ensembl"/>
        </authorList>
    </citation>
    <scope>IDENTIFICATION</scope>
</reference>
<dbReference type="InterPro" id="IPR002350">
    <property type="entry name" value="Kazal_dom"/>
</dbReference>
<dbReference type="Pfam" id="PF00050">
    <property type="entry name" value="Kazal_1"/>
    <property type="match status" value="1"/>
</dbReference>
<dbReference type="AlphaFoldDB" id="G1Q2B6"/>
<dbReference type="GeneTree" id="ENSGT00940000165308"/>
<feature type="domain" description="Kazal-like" evidence="2">
    <location>
        <begin position="35"/>
        <end position="90"/>
    </location>
</feature>
<dbReference type="SMART" id="SM00280">
    <property type="entry name" value="KAZAL"/>
    <property type="match status" value="1"/>
</dbReference>
<keyword evidence="1" id="KW-0732">Signal</keyword>
<dbReference type="STRING" id="59463.ENSMLUP00000017849"/>
<proteinExistence type="predicted"/>
<dbReference type="SUPFAM" id="SSF100895">
    <property type="entry name" value="Kazal-type serine protease inhibitors"/>
    <property type="match status" value="1"/>
</dbReference>